<proteinExistence type="predicted"/>
<reference evidence="1" key="1">
    <citation type="journal article" date="2021" name="Proc. Natl. Acad. Sci. U.S.A.">
        <title>A Catalog of Tens of Thousands of Viruses from Human Metagenomes Reveals Hidden Associations with Chronic Diseases.</title>
        <authorList>
            <person name="Tisza M.J."/>
            <person name="Buck C.B."/>
        </authorList>
    </citation>
    <scope>NUCLEOTIDE SEQUENCE</scope>
    <source>
        <strain evidence="1">Cthh925</strain>
    </source>
</reference>
<evidence type="ECO:0000313" key="1">
    <source>
        <dbReference type="EMBL" id="DAD95778.1"/>
    </source>
</evidence>
<sequence>MKENNFSDLYKTHILGIFDNDSKFEMKIGGRHGKGIRCIKVRQYVYEDLKKQCLKKVLVGQEPMNLHSYLWIPIKIDDSIKKDFEIEYYK</sequence>
<dbReference type="EMBL" id="BK015200">
    <property type="protein sequence ID" value="DAD95778.1"/>
    <property type="molecule type" value="Genomic_DNA"/>
</dbReference>
<protein>
    <submittedName>
        <fullName evidence="1">Uncharacterized protein</fullName>
    </submittedName>
</protein>
<organism evidence="1">
    <name type="scientific">Siphoviridae sp. cthh925</name>
    <dbReference type="NCBI Taxonomy" id="2826425"/>
    <lineage>
        <taxon>Viruses</taxon>
        <taxon>Duplodnaviria</taxon>
        <taxon>Heunggongvirae</taxon>
        <taxon>Uroviricota</taxon>
        <taxon>Caudoviricetes</taxon>
    </lineage>
</organism>
<accession>A0A8S5NNC6</accession>
<name>A0A8S5NNC6_9CAUD</name>